<feature type="domain" description="THAP4-like heme-binding" evidence="1">
    <location>
        <begin position="13"/>
        <end position="109"/>
    </location>
</feature>
<evidence type="ECO:0000259" key="1">
    <source>
        <dbReference type="Pfam" id="PF08768"/>
    </source>
</evidence>
<name>A0A022L0M5_9MICO</name>
<comment type="caution">
    <text evidence="2">The sequence shown here is derived from an EMBL/GenBank/DDBJ whole genome shotgun (WGS) entry which is preliminary data.</text>
</comment>
<sequence>MPISLDPSLPRSLYPLAWLVGTWEGSGALHRPGDESGDRRVEQRLECTPTEDGTLTWRSEVYVVDEAAPLPPTSVFAREDAPAPRQGSGQRRLLMRERGVWTVGDPLPGQDLAAAREAAPGSPAGMLSYGLDVAIDPTTGEDAAEASTWVGEVRGPRIQLARRDGVTNQVLETRMAGYISGRLMWLWERRGTEQHTGADADGKSPEWPGEGLIPYLSLELDRV</sequence>
<accession>A0A022L0M5</accession>
<organism evidence="2 3">
    <name type="scientific">Brachybacterium muris UCD-AY4</name>
    <dbReference type="NCBI Taxonomy" id="1249481"/>
    <lineage>
        <taxon>Bacteria</taxon>
        <taxon>Bacillati</taxon>
        <taxon>Actinomycetota</taxon>
        <taxon>Actinomycetes</taxon>
        <taxon>Micrococcales</taxon>
        <taxon>Dermabacteraceae</taxon>
        <taxon>Brachybacterium</taxon>
    </lineage>
</organism>
<dbReference type="InterPro" id="IPR012674">
    <property type="entry name" value="Calycin"/>
</dbReference>
<evidence type="ECO:0000313" key="2">
    <source>
        <dbReference type="EMBL" id="EYT50922.1"/>
    </source>
</evidence>
<protein>
    <recommendedName>
        <fullName evidence="1">THAP4-like heme-binding domain-containing protein</fullName>
    </recommendedName>
</protein>
<dbReference type="RefSeq" id="WP_017824336.1">
    <property type="nucleotide sequence ID" value="NZ_KB403091.1"/>
</dbReference>
<evidence type="ECO:0000313" key="3">
    <source>
        <dbReference type="Proteomes" id="UP000019754"/>
    </source>
</evidence>
<dbReference type="Proteomes" id="UP000019754">
    <property type="component" value="Unassembled WGS sequence"/>
</dbReference>
<reference evidence="2 3" key="1">
    <citation type="journal article" date="2013" name="Genome Announc.">
        <title>Draft genome sequence of an Actinobacterium, Brachybacterium muris strain UCD-AY4.</title>
        <authorList>
            <person name="Lo J.R."/>
            <person name="Lang J.M."/>
            <person name="Darling A.E."/>
            <person name="Eisen J.A."/>
            <person name="Coil D.A."/>
        </authorList>
    </citation>
    <scope>NUCLEOTIDE SEQUENCE [LARGE SCALE GENOMIC DNA]</scope>
    <source>
        <strain evidence="2 3">UCD-AY4</strain>
    </source>
</reference>
<dbReference type="OrthoDB" id="4804006at2"/>
<dbReference type="Gene3D" id="2.40.128.20">
    <property type="match status" value="1"/>
</dbReference>
<dbReference type="HOGENOM" id="CLU_085483_0_1_11"/>
<proteinExistence type="predicted"/>
<dbReference type="SUPFAM" id="SSF50814">
    <property type="entry name" value="Lipocalins"/>
    <property type="match status" value="1"/>
</dbReference>
<keyword evidence="3" id="KW-1185">Reference proteome</keyword>
<dbReference type="InterPro" id="IPR014878">
    <property type="entry name" value="THAP4-like_heme-bd"/>
</dbReference>
<dbReference type="Pfam" id="PF08768">
    <property type="entry name" value="THAP4_heme-bd"/>
    <property type="match status" value="1"/>
</dbReference>
<dbReference type="EMBL" id="AORC01000002">
    <property type="protein sequence ID" value="EYT50922.1"/>
    <property type="molecule type" value="Genomic_DNA"/>
</dbReference>
<dbReference type="AlphaFoldDB" id="A0A022L0M5"/>
<gene>
    <name evidence="2" type="ORF">D641_0100090</name>
</gene>
<dbReference type="STRING" id="1249481.D641_0100090"/>